<feature type="domain" description="Neprosin PEP catalytic" evidence="1">
    <location>
        <begin position="166"/>
        <end position="422"/>
    </location>
</feature>
<protein>
    <submittedName>
        <fullName evidence="3">Uncharacterized protein LOC127149739</fullName>
    </submittedName>
</protein>
<dbReference type="Pfam" id="PF14365">
    <property type="entry name" value="Neprosin_AP"/>
    <property type="match status" value="1"/>
</dbReference>
<evidence type="ECO:0000259" key="1">
    <source>
        <dbReference type="PROSITE" id="PS52045"/>
    </source>
</evidence>
<dbReference type="Pfam" id="PF03080">
    <property type="entry name" value="Neprosin"/>
    <property type="match status" value="1"/>
</dbReference>
<dbReference type="PANTHER" id="PTHR31589">
    <property type="entry name" value="PROTEIN, PUTATIVE (DUF239)-RELATED-RELATED"/>
    <property type="match status" value="1"/>
</dbReference>
<dbReference type="RefSeq" id="XP_050941564.1">
    <property type="nucleotide sequence ID" value="XM_051085607.1"/>
</dbReference>
<sequence>MDYNYYSKATCLVIIVFYVCFNCKFNHASNSNLSREEELEIERQLKLLNKPFIKTYKTKEGDIIDCVDINKQPALDHPLLKNHKVQTLPSEFISKLFKEDSISQSNNGILTSNNNNGEGCPIGFVPIRRTLKEDLIRLKSLSSNYKKQESSMKPQDDQSKDFSHDAVRFPYDQNVVSHSLIKATYYHGAKARIAVYNVSLSDENQSSSANIWVVGGPDESLNVLMAGWQVNPAVSGDSLPRTFVYWTTDRGATTGCYNMLCQGFVLVNPDIPVGSSILPASIYQGKQYDYQFSIVQAIGHWWVRVGDDQVGLGYWPSELFPNLLRGAEQVAWGGSAEPSLYSDESPPLGSGHRPNGRPDEACFVRNIQYIASNYILSIPTLDNTINYVSSSSCYDLISNENCDFDPFKYCFTFGGPGGQDCAATTA</sequence>
<proteinExistence type="predicted"/>
<dbReference type="InterPro" id="IPR004314">
    <property type="entry name" value="Neprosin"/>
</dbReference>
<dbReference type="Gene3D" id="3.90.1320.10">
    <property type="entry name" value="Outer-capsid protein sigma 3, large lobe"/>
    <property type="match status" value="1"/>
</dbReference>
<keyword evidence="2" id="KW-1185">Reference proteome</keyword>
<dbReference type="PANTHER" id="PTHR31589:SF110">
    <property type="entry name" value="PROTEIN, PUTATIVE (DUF239)-RELATED"/>
    <property type="match status" value="1"/>
</dbReference>
<evidence type="ECO:0000313" key="3">
    <source>
        <dbReference type="RefSeq" id="XP_050941564.1"/>
    </source>
</evidence>
<dbReference type="InterPro" id="IPR053168">
    <property type="entry name" value="Glutamic_endopeptidase"/>
</dbReference>
<organism evidence="2 3">
    <name type="scientific">Cucumis melo</name>
    <name type="common">Muskmelon</name>
    <dbReference type="NCBI Taxonomy" id="3656"/>
    <lineage>
        <taxon>Eukaryota</taxon>
        <taxon>Viridiplantae</taxon>
        <taxon>Streptophyta</taxon>
        <taxon>Embryophyta</taxon>
        <taxon>Tracheophyta</taxon>
        <taxon>Spermatophyta</taxon>
        <taxon>Magnoliopsida</taxon>
        <taxon>eudicotyledons</taxon>
        <taxon>Gunneridae</taxon>
        <taxon>Pentapetalae</taxon>
        <taxon>rosids</taxon>
        <taxon>fabids</taxon>
        <taxon>Cucurbitales</taxon>
        <taxon>Cucurbitaceae</taxon>
        <taxon>Benincaseae</taxon>
        <taxon>Cucumis</taxon>
    </lineage>
</organism>
<accession>A0ABM3KUW6</accession>
<gene>
    <name evidence="3" type="primary">LOC127149739</name>
</gene>
<dbReference type="PROSITE" id="PS52045">
    <property type="entry name" value="NEPROSIN_PEP_CD"/>
    <property type="match status" value="1"/>
</dbReference>
<dbReference type="GeneID" id="127149739"/>
<dbReference type="InterPro" id="IPR025521">
    <property type="entry name" value="Neprosin_propep"/>
</dbReference>
<dbReference type="Proteomes" id="UP001652600">
    <property type="component" value="Chromosome 6"/>
</dbReference>
<reference evidence="3" key="1">
    <citation type="submission" date="2025-08" db="UniProtKB">
        <authorList>
            <consortium name="RefSeq"/>
        </authorList>
    </citation>
    <scope>IDENTIFICATION</scope>
    <source>
        <tissue evidence="3">Stem</tissue>
    </source>
</reference>
<name>A0ABM3KUW6_CUCME</name>
<evidence type="ECO:0000313" key="2">
    <source>
        <dbReference type="Proteomes" id="UP001652600"/>
    </source>
</evidence>